<feature type="domain" description="C1q" evidence="4">
    <location>
        <begin position="306"/>
        <end position="444"/>
    </location>
</feature>
<dbReference type="InterPro" id="IPR008983">
    <property type="entry name" value="Tumour_necrosis_fac-like_dom"/>
</dbReference>
<dbReference type="InterPro" id="IPR001073">
    <property type="entry name" value="C1q_dom"/>
</dbReference>
<dbReference type="GO" id="GO:0005576">
    <property type="term" value="C:extracellular region"/>
    <property type="evidence" value="ECO:0007669"/>
    <property type="project" value="UniProtKB-SubCell"/>
</dbReference>
<evidence type="ECO:0000256" key="1">
    <source>
        <dbReference type="ARBA" id="ARBA00004613"/>
    </source>
</evidence>
<dbReference type="PANTHER" id="PTHR22923:SF116">
    <property type="entry name" value="C1Q DOMAIN-CONTAINING PROTEIN"/>
    <property type="match status" value="1"/>
</dbReference>
<protein>
    <recommendedName>
        <fullName evidence="8">C1q domain-containing protein</fullName>
    </recommendedName>
</protein>
<dbReference type="Gene3D" id="2.60.120.40">
    <property type="match status" value="1"/>
</dbReference>
<feature type="domain" description="Chitin-binding type-2" evidence="5">
    <location>
        <begin position="59"/>
        <end position="127"/>
    </location>
</feature>
<dbReference type="SUPFAM" id="SSF49842">
    <property type="entry name" value="TNF-like"/>
    <property type="match status" value="1"/>
</dbReference>
<dbReference type="InterPro" id="IPR036508">
    <property type="entry name" value="Chitin-bd_dom_sf"/>
</dbReference>
<dbReference type="PANTHER" id="PTHR22923">
    <property type="entry name" value="CEREBELLIN-RELATED"/>
    <property type="match status" value="1"/>
</dbReference>
<dbReference type="SMART" id="SM00110">
    <property type="entry name" value="C1Q"/>
    <property type="match status" value="1"/>
</dbReference>
<keyword evidence="3" id="KW-0732">Signal</keyword>
<dbReference type="Pfam" id="PF00386">
    <property type="entry name" value="C1q"/>
    <property type="match status" value="1"/>
</dbReference>
<evidence type="ECO:0008006" key="8">
    <source>
        <dbReference type="Google" id="ProtNLM"/>
    </source>
</evidence>
<evidence type="ECO:0000256" key="3">
    <source>
        <dbReference type="ARBA" id="ARBA00022729"/>
    </source>
</evidence>
<reference evidence="6" key="1">
    <citation type="submission" date="2022-08" db="UniProtKB">
        <authorList>
            <consortium name="EnsemblMetazoa"/>
        </authorList>
    </citation>
    <scope>IDENTIFICATION</scope>
    <source>
        <strain evidence="6">05x7-T-G4-1.051#20</strain>
    </source>
</reference>
<dbReference type="PROSITE" id="PS50940">
    <property type="entry name" value="CHIT_BIND_II"/>
    <property type="match status" value="2"/>
</dbReference>
<organism evidence="6 7">
    <name type="scientific">Magallana gigas</name>
    <name type="common">Pacific oyster</name>
    <name type="synonym">Crassostrea gigas</name>
    <dbReference type="NCBI Taxonomy" id="29159"/>
    <lineage>
        <taxon>Eukaryota</taxon>
        <taxon>Metazoa</taxon>
        <taxon>Spiralia</taxon>
        <taxon>Lophotrochozoa</taxon>
        <taxon>Mollusca</taxon>
        <taxon>Bivalvia</taxon>
        <taxon>Autobranchia</taxon>
        <taxon>Pteriomorphia</taxon>
        <taxon>Ostreida</taxon>
        <taxon>Ostreoidea</taxon>
        <taxon>Ostreidae</taxon>
        <taxon>Magallana</taxon>
    </lineage>
</organism>
<evidence type="ECO:0000259" key="5">
    <source>
        <dbReference type="PROSITE" id="PS50940"/>
    </source>
</evidence>
<dbReference type="EnsemblMetazoa" id="G29877.2">
    <property type="protein sequence ID" value="G29877.2:cds"/>
    <property type="gene ID" value="G29877"/>
</dbReference>
<accession>A0A8W8LZU8</accession>
<dbReference type="PRINTS" id="PR00007">
    <property type="entry name" value="COMPLEMNTC1Q"/>
</dbReference>
<dbReference type="AlphaFoldDB" id="A0A8W8LZU8"/>
<evidence type="ECO:0000259" key="4">
    <source>
        <dbReference type="PROSITE" id="PS50871"/>
    </source>
</evidence>
<dbReference type="SUPFAM" id="SSF57625">
    <property type="entry name" value="Invertebrate chitin-binding proteins"/>
    <property type="match status" value="2"/>
</dbReference>
<keyword evidence="2" id="KW-0964">Secreted</keyword>
<evidence type="ECO:0000256" key="2">
    <source>
        <dbReference type="ARBA" id="ARBA00022525"/>
    </source>
</evidence>
<keyword evidence="7" id="KW-1185">Reference proteome</keyword>
<dbReference type="InterPro" id="IPR050822">
    <property type="entry name" value="Cerebellin_Synaptic_Org"/>
</dbReference>
<evidence type="ECO:0000313" key="6">
    <source>
        <dbReference type="EnsemblMetazoa" id="G29877.2:cds"/>
    </source>
</evidence>
<proteinExistence type="predicted"/>
<dbReference type="Proteomes" id="UP000005408">
    <property type="component" value="Unassembled WGS sequence"/>
</dbReference>
<comment type="subcellular location">
    <subcellularLocation>
        <location evidence="1">Secreted</location>
    </subcellularLocation>
</comment>
<sequence>MLSEQHILLENCDKLLQDEREKSIEMARNVNKLTKKLEMSDLALMTLQPLINLTDSDMVEICKKHPSLVLAHPRKCQQYYNCSMKEDENLSYKYRVRRLYLTECDYPDLFSIETLKCENFTDVKCGSRYEVKWKCGYDRYTLRPVYDSPKAQSYSHSCEDDNPFCIGYPDGIYENENARKGNFGYYKKCYKDRVIEVGNCPDNSFPYRGDCISAFEIPRFFHKFGLLPSCFGKNDGSYQYPNYPCEVYYTCNNGTAKGAKCPESQLFIALSGTCMGAELYLTPHKYNNYKSICIGLGYKAIQCNGEQRGLIAFQSSLKGNLANMKTYETVIFNQISLNEGNAYNTTSGEFTAPVDGVYFFSWTTLSDAGKYFITEIVLNSIPIAFNRTDGRGRPNNSGFVMSSSNANIKMKKGDKVWIRTHYNYGQFARGGDRGERCNFSGFKL</sequence>
<dbReference type="GO" id="GO:0008061">
    <property type="term" value="F:chitin binding"/>
    <property type="evidence" value="ECO:0007669"/>
    <property type="project" value="InterPro"/>
</dbReference>
<name>A0A8W8LZU8_MAGGI</name>
<dbReference type="PROSITE" id="PS50871">
    <property type="entry name" value="C1Q"/>
    <property type="match status" value="1"/>
</dbReference>
<dbReference type="SMART" id="SM00494">
    <property type="entry name" value="ChtBD2"/>
    <property type="match status" value="2"/>
</dbReference>
<dbReference type="Pfam" id="PF01607">
    <property type="entry name" value="CBM_14"/>
    <property type="match status" value="1"/>
</dbReference>
<dbReference type="InterPro" id="IPR002557">
    <property type="entry name" value="Chitin-bd_dom"/>
</dbReference>
<feature type="domain" description="Chitin-binding type-2" evidence="5">
    <location>
        <begin position="227"/>
        <end position="274"/>
    </location>
</feature>
<evidence type="ECO:0000313" key="7">
    <source>
        <dbReference type="Proteomes" id="UP000005408"/>
    </source>
</evidence>